<evidence type="ECO:0000256" key="1">
    <source>
        <dbReference type="ARBA" id="ARBA00022737"/>
    </source>
</evidence>
<name>A0A2I0QYS9_9FLAO</name>
<dbReference type="PANTHER" id="PTHR47186:SF61">
    <property type="entry name" value="LEUCINE-RICH REPEAT-CONTAINING PROTEIN 57-RELATED"/>
    <property type="match status" value="1"/>
</dbReference>
<evidence type="ECO:0000313" key="3">
    <source>
        <dbReference type="EMBL" id="PKR79486.1"/>
    </source>
</evidence>
<dbReference type="SUPFAM" id="SSF52058">
    <property type="entry name" value="L domain-like"/>
    <property type="match status" value="1"/>
</dbReference>
<dbReference type="Proteomes" id="UP000236654">
    <property type="component" value="Unassembled WGS sequence"/>
</dbReference>
<dbReference type="InterPro" id="IPR055414">
    <property type="entry name" value="LRR_R13L4/SHOC2-like"/>
</dbReference>
<dbReference type="Gene3D" id="3.80.10.10">
    <property type="entry name" value="Ribonuclease Inhibitor"/>
    <property type="match status" value="2"/>
</dbReference>
<accession>A0A2I0QYS9</accession>
<evidence type="ECO:0000313" key="4">
    <source>
        <dbReference type="Proteomes" id="UP000236654"/>
    </source>
</evidence>
<feature type="domain" description="Disease resistance R13L4/SHOC-2-like LRR" evidence="2">
    <location>
        <begin position="201"/>
        <end position="306"/>
    </location>
</feature>
<reference evidence="3 4" key="1">
    <citation type="submission" date="2017-12" db="EMBL/GenBank/DDBJ databases">
        <title>The draft genome sequence of Brumimicrobium saltpan LHR20.</title>
        <authorList>
            <person name="Do Z.-J."/>
            <person name="Luo H.-R."/>
        </authorList>
    </citation>
    <scope>NUCLEOTIDE SEQUENCE [LARGE SCALE GENOMIC DNA]</scope>
    <source>
        <strain evidence="3 4">LHR20</strain>
    </source>
</reference>
<comment type="caution">
    <text evidence="3">The sequence shown here is derived from an EMBL/GenBank/DDBJ whole genome shotgun (WGS) entry which is preliminary data.</text>
</comment>
<dbReference type="AlphaFoldDB" id="A0A2I0QYS9"/>
<dbReference type="EMBL" id="PJNI01000027">
    <property type="protein sequence ID" value="PKR79486.1"/>
    <property type="molecule type" value="Genomic_DNA"/>
</dbReference>
<organism evidence="3 4">
    <name type="scientific">Brumimicrobium salinarum</name>
    <dbReference type="NCBI Taxonomy" id="2058658"/>
    <lineage>
        <taxon>Bacteria</taxon>
        <taxon>Pseudomonadati</taxon>
        <taxon>Bacteroidota</taxon>
        <taxon>Flavobacteriia</taxon>
        <taxon>Flavobacteriales</taxon>
        <taxon>Crocinitomicaceae</taxon>
        <taxon>Brumimicrobium</taxon>
    </lineage>
</organism>
<dbReference type="Pfam" id="PF23598">
    <property type="entry name" value="LRR_14"/>
    <property type="match status" value="1"/>
</dbReference>
<evidence type="ECO:0000259" key="2">
    <source>
        <dbReference type="Pfam" id="PF23598"/>
    </source>
</evidence>
<dbReference type="InterPro" id="IPR032675">
    <property type="entry name" value="LRR_dom_sf"/>
</dbReference>
<proteinExistence type="predicted"/>
<keyword evidence="1" id="KW-0677">Repeat</keyword>
<gene>
    <name evidence="3" type="ORF">CW751_14765</name>
</gene>
<sequence>MKNIHHNYYLNDSPGKVHSLVELVVSQRNNKRINFNKVKAITIDIEKFMYNRLTDKDFQALHECHAVEYILIKYPKGFLENDYSLELSEAISGMEKLSQLHVKLDSADYIPNLFDISNKIQKITIEGNFIKEASANSFSQKSLKVLGVNCSTNSFSFSGKDYSELLSLSLNINGKIGELDFSGLKKLEGLNLIIDGKIEELDISGLKKLEYLNFYNDEIEYLPNDFFELPDLQTLIVSVPKLKELNERIKNLKSLESLLFSSYEIIELPESLSKLEHLEWVSINTIGKVSLKPLTSLTKLKRLSIYGINLLEVIDQILLMKKLKVLDFNLQPLLNKDLSPLGQLEKLKEIRFKTTYVEVDGDNYIPKDLPDSTKNKVLHQLKQVLPEHF</sequence>
<dbReference type="PANTHER" id="PTHR47186">
    <property type="entry name" value="LEUCINE-RICH REPEAT-CONTAINING PROTEIN 57"/>
    <property type="match status" value="1"/>
</dbReference>
<keyword evidence="4" id="KW-1185">Reference proteome</keyword>
<protein>
    <recommendedName>
        <fullName evidence="2">Disease resistance R13L4/SHOC-2-like LRR domain-containing protein</fullName>
    </recommendedName>
</protein>